<keyword evidence="4" id="KW-0249">Electron transport</keyword>
<gene>
    <name evidence="7" type="ORF">MNBD_ALPHA08-806</name>
</gene>
<proteinExistence type="predicted"/>
<evidence type="ECO:0000256" key="4">
    <source>
        <dbReference type="ARBA" id="ARBA00022982"/>
    </source>
</evidence>
<evidence type="ECO:0000259" key="6">
    <source>
        <dbReference type="PROSITE" id="PS51007"/>
    </source>
</evidence>
<sequence length="141" mass="14782">MSLASNLPKYAVMAVLVGGAAVLLLKLVGGGGGSPGVGKVNVKVPANLSVVAVEGKELFDENCAVCHGENAAGTDQGPSFIQSVYRPGHHSNQAFVLAALTGVRAHHWQFGNMPKQPQVTQAQVLRITQYIRELQLANGIQ</sequence>
<evidence type="ECO:0000256" key="2">
    <source>
        <dbReference type="ARBA" id="ARBA00022617"/>
    </source>
</evidence>
<dbReference type="PANTHER" id="PTHR37823">
    <property type="entry name" value="CYTOCHROME C-553-LIKE"/>
    <property type="match status" value="1"/>
</dbReference>
<dbReference type="Pfam" id="PF00034">
    <property type="entry name" value="Cytochrom_C"/>
    <property type="match status" value="1"/>
</dbReference>
<dbReference type="InterPro" id="IPR009056">
    <property type="entry name" value="Cyt_c-like_dom"/>
</dbReference>
<evidence type="ECO:0000256" key="3">
    <source>
        <dbReference type="ARBA" id="ARBA00022723"/>
    </source>
</evidence>
<dbReference type="InterPro" id="IPR051811">
    <property type="entry name" value="Cytochrome_c550/c551-like"/>
</dbReference>
<name>A0A3B0SG60_9ZZZZ</name>
<dbReference type="PROSITE" id="PS51007">
    <property type="entry name" value="CYTC"/>
    <property type="match status" value="1"/>
</dbReference>
<organism evidence="7">
    <name type="scientific">hydrothermal vent metagenome</name>
    <dbReference type="NCBI Taxonomy" id="652676"/>
    <lineage>
        <taxon>unclassified sequences</taxon>
        <taxon>metagenomes</taxon>
        <taxon>ecological metagenomes</taxon>
    </lineage>
</organism>
<evidence type="ECO:0000256" key="5">
    <source>
        <dbReference type="ARBA" id="ARBA00023004"/>
    </source>
</evidence>
<dbReference type="GO" id="GO:0009055">
    <property type="term" value="F:electron transfer activity"/>
    <property type="evidence" value="ECO:0007669"/>
    <property type="project" value="InterPro"/>
</dbReference>
<dbReference type="EMBL" id="UOEC01000166">
    <property type="protein sequence ID" value="VAV99728.1"/>
    <property type="molecule type" value="Genomic_DNA"/>
</dbReference>
<keyword evidence="5" id="KW-0408">Iron</keyword>
<dbReference type="InterPro" id="IPR036909">
    <property type="entry name" value="Cyt_c-like_dom_sf"/>
</dbReference>
<keyword evidence="2" id="KW-0349">Heme</keyword>
<accession>A0A3B0SG60</accession>
<evidence type="ECO:0000256" key="1">
    <source>
        <dbReference type="ARBA" id="ARBA00022448"/>
    </source>
</evidence>
<dbReference type="AlphaFoldDB" id="A0A3B0SG60"/>
<keyword evidence="3" id="KW-0479">Metal-binding</keyword>
<dbReference type="SUPFAM" id="SSF46626">
    <property type="entry name" value="Cytochrome c"/>
    <property type="match status" value="1"/>
</dbReference>
<feature type="domain" description="Cytochrome c" evidence="6">
    <location>
        <begin position="50"/>
        <end position="135"/>
    </location>
</feature>
<dbReference type="Gene3D" id="1.10.760.10">
    <property type="entry name" value="Cytochrome c-like domain"/>
    <property type="match status" value="1"/>
</dbReference>
<dbReference type="GO" id="GO:0020037">
    <property type="term" value="F:heme binding"/>
    <property type="evidence" value="ECO:0007669"/>
    <property type="project" value="InterPro"/>
</dbReference>
<evidence type="ECO:0000313" key="7">
    <source>
        <dbReference type="EMBL" id="VAV99728.1"/>
    </source>
</evidence>
<dbReference type="GO" id="GO:0046872">
    <property type="term" value="F:metal ion binding"/>
    <property type="evidence" value="ECO:0007669"/>
    <property type="project" value="UniProtKB-KW"/>
</dbReference>
<reference evidence="7" key="1">
    <citation type="submission" date="2018-06" db="EMBL/GenBank/DDBJ databases">
        <authorList>
            <person name="Zhirakovskaya E."/>
        </authorList>
    </citation>
    <scope>NUCLEOTIDE SEQUENCE</scope>
</reference>
<protein>
    <recommendedName>
        <fullName evidence="6">Cytochrome c domain-containing protein</fullName>
    </recommendedName>
</protein>
<keyword evidence="1" id="KW-0813">Transport</keyword>